<evidence type="ECO:0000313" key="2">
    <source>
        <dbReference type="Proteomes" id="UP000265618"/>
    </source>
</evidence>
<feature type="non-terminal residue" evidence="1">
    <location>
        <position position="55"/>
    </location>
</feature>
<dbReference type="AlphaFoldDB" id="A0A9K3GQR5"/>
<sequence length="55" mass="5737">VLNNGSDGDILTVTRLGKSLIATNQNGATKSIQGCEPGSDLTIKLKISYGDVEMV</sequence>
<dbReference type="Proteomes" id="UP000265618">
    <property type="component" value="Unassembled WGS sequence"/>
</dbReference>
<comment type="caution">
    <text evidence="1">The sequence shown here is derived from an EMBL/GenBank/DDBJ whole genome shotgun (WGS) entry which is preliminary data.</text>
</comment>
<keyword evidence="2" id="KW-1185">Reference proteome</keyword>
<organism evidence="1 2">
    <name type="scientific">Kipferlia bialata</name>
    <dbReference type="NCBI Taxonomy" id="797122"/>
    <lineage>
        <taxon>Eukaryota</taxon>
        <taxon>Metamonada</taxon>
        <taxon>Carpediemonas-like organisms</taxon>
        <taxon>Kipferlia</taxon>
    </lineage>
</organism>
<accession>A0A9K3GQR5</accession>
<protein>
    <submittedName>
        <fullName evidence="1">Uncharacterized protein</fullName>
    </submittedName>
</protein>
<evidence type="ECO:0000313" key="1">
    <source>
        <dbReference type="EMBL" id="GIQ91046.1"/>
    </source>
</evidence>
<gene>
    <name evidence="1" type="ORF">KIPB_014108</name>
</gene>
<dbReference type="EMBL" id="BDIP01007065">
    <property type="protein sequence ID" value="GIQ91046.1"/>
    <property type="molecule type" value="Genomic_DNA"/>
</dbReference>
<proteinExistence type="predicted"/>
<reference evidence="1 2" key="1">
    <citation type="journal article" date="2018" name="PLoS ONE">
        <title>The draft genome of Kipferlia bialata reveals reductive genome evolution in fornicate parasites.</title>
        <authorList>
            <person name="Tanifuji G."/>
            <person name="Takabayashi S."/>
            <person name="Kume K."/>
            <person name="Takagi M."/>
            <person name="Nakayama T."/>
            <person name="Kamikawa R."/>
            <person name="Inagaki Y."/>
            <person name="Hashimoto T."/>
        </authorList>
    </citation>
    <scope>NUCLEOTIDE SEQUENCE [LARGE SCALE GENOMIC DNA]</scope>
    <source>
        <strain evidence="1">NY0173</strain>
    </source>
</reference>
<name>A0A9K3GQR5_9EUKA</name>